<dbReference type="PANTHER" id="PTHR43110:SF1">
    <property type="entry name" value="THIOL PEROXIDASE"/>
    <property type="match status" value="1"/>
</dbReference>
<dbReference type="SUPFAM" id="SSF52833">
    <property type="entry name" value="Thioredoxin-like"/>
    <property type="match status" value="1"/>
</dbReference>
<reference evidence="3" key="1">
    <citation type="submission" date="2018-01" db="EMBL/GenBank/DDBJ databases">
        <authorList>
            <person name="Regsiter A."/>
            <person name="William W."/>
        </authorList>
    </citation>
    <scope>NUCLEOTIDE SEQUENCE</scope>
    <source>
        <strain evidence="3">TRIP AH-1</strain>
    </source>
</reference>
<evidence type="ECO:0000256" key="1">
    <source>
        <dbReference type="ARBA" id="ARBA00023284"/>
    </source>
</evidence>
<dbReference type="Pfam" id="PF00578">
    <property type="entry name" value="AhpC-TSA"/>
    <property type="match status" value="1"/>
</dbReference>
<organism evidence="3">
    <name type="scientific">uncultured Desulfobacterium sp</name>
    <dbReference type="NCBI Taxonomy" id="201089"/>
    <lineage>
        <taxon>Bacteria</taxon>
        <taxon>Pseudomonadati</taxon>
        <taxon>Thermodesulfobacteriota</taxon>
        <taxon>Desulfobacteria</taxon>
        <taxon>Desulfobacterales</taxon>
        <taxon>Desulfobacteriaceae</taxon>
        <taxon>Desulfobacterium</taxon>
        <taxon>environmental samples</taxon>
    </lineage>
</organism>
<sequence>MLIKVIIWISMYIFAEVVFCTNSVSAAGETCKNVYQVGTLKPRDSTTTLKLGDKAPEFTLPAVEGSKISLTQYLGKKNVVISFVPAAWTPVCSAQWPVYDASEDIFRNNDAMLLGITVDNIPTLYAWIKEISINKDKLWFPVLSDFYPHGLVAGKYGVLRTTGVSERALFVIDKKGIIRFIEIHDINEPPPIAELQKALEALNR</sequence>
<proteinExistence type="predicted"/>
<accession>A0A445MV61</accession>
<dbReference type="InterPro" id="IPR013766">
    <property type="entry name" value="Thioredoxin_domain"/>
</dbReference>
<dbReference type="PROSITE" id="PS51352">
    <property type="entry name" value="THIOREDOXIN_2"/>
    <property type="match status" value="1"/>
</dbReference>
<dbReference type="GO" id="GO:0004601">
    <property type="term" value="F:peroxidase activity"/>
    <property type="evidence" value="ECO:0007669"/>
    <property type="project" value="UniProtKB-KW"/>
</dbReference>
<dbReference type="Gene3D" id="3.40.30.10">
    <property type="entry name" value="Glutaredoxin"/>
    <property type="match status" value="1"/>
</dbReference>
<dbReference type="EC" id="1.11.1.15" evidence="3"/>
<dbReference type="EMBL" id="OJIN01000092">
    <property type="protein sequence ID" value="SPD73366.1"/>
    <property type="molecule type" value="Genomic_DNA"/>
</dbReference>
<keyword evidence="3" id="KW-0560">Oxidoreductase</keyword>
<name>A0A445MV61_9BACT</name>
<keyword evidence="3" id="KW-0575">Peroxidase</keyword>
<dbReference type="PANTHER" id="PTHR43110">
    <property type="entry name" value="THIOL PEROXIDASE"/>
    <property type="match status" value="1"/>
</dbReference>
<dbReference type="InterPro" id="IPR000866">
    <property type="entry name" value="AhpC/TSA"/>
</dbReference>
<evidence type="ECO:0000259" key="2">
    <source>
        <dbReference type="PROSITE" id="PS51352"/>
    </source>
</evidence>
<dbReference type="InterPro" id="IPR036249">
    <property type="entry name" value="Thioredoxin-like_sf"/>
</dbReference>
<dbReference type="AlphaFoldDB" id="A0A445MV61"/>
<dbReference type="InterPro" id="IPR050455">
    <property type="entry name" value="Tpx_Peroxidase_subfamily"/>
</dbReference>
<feature type="domain" description="Thioredoxin" evidence="2">
    <location>
        <begin position="49"/>
        <end position="204"/>
    </location>
</feature>
<evidence type="ECO:0000313" key="3">
    <source>
        <dbReference type="EMBL" id="SPD73366.1"/>
    </source>
</evidence>
<gene>
    <name evidence="3" type="ORF">PITCH_A1810001</name>
</gene>
<protein>
    <submittedName>
        <fullName evidence="3">Antioxidant, AhpC/TSA family</fullName>
        <ecNumber evidence="3">1.11.1.15</ecNumber>
    </submittedName>
</protein>
<keyword evidence="1" id="KW-0676">Redox-active center</keyword>